<dbReference type="RefSeq" id="WP_203388702.1">
    <property type="nucleotide sequence ID" value="NZ_CP064781.1"/>
</dbReference>
<proteinExistence type="inferred from homology"/>
<dbReference type="EMBL" id="CP064781">
    <property type="protein sequence ID" value="QRJ65178.1"/>
    <property type="molecule type" value="Genomic_DNA"/>
</dbReference>
<dbReference type="Pfam" id="PF01850">
    <property type="entry name" value="PIN"/>
    <property type="match status" value="1"/>
</dbReference>
<keyword evidence="3" id="KW-0540">Nuclease</keyword>
<dbReference type="SUPFAM" id="SSF88723">
    <property type="entry name" value="PIN domain-like"/>
    <property type="match status" value="1"/>
</dbReference>
<evidence type="ECO:0000256" key="6">
    <source>
        <dbReference type="ARBA" id="ARBA00022842"/>
    </source>
</evidence>
<feature type="domain" description="PIN" evidence="8">
    <location>
        <begin position="3"/>
        <end position="121"/>
    </location>
</feature>
<gene>
    <name evidence="9" type="ORF">IWH25_07545</name>
</gene>
<name>A0A974Y592_9RHOO</name>
<accession>A0A974Y592</accession>
<evidence type="ECO:0000313" key="10">
    <source>
        <dbReference type="Proteomes" id="UP000663444"/>
    </source>
</evidence>
<evidence type="ECO:0000256" key="7">
    <source>
        <dbReference type="ARBA" id="ARBA00038093"/>
    </source>
</evidence>
<evidence type="ECO:0000256" key="2">
    <source>
        <dbReference type="ARBA" id="ARBA00022649"/>
    </source>
</evidence>
<dbReference type="PANTHER" id="PTHR33653">
    <property type="entry name" value="RIBONUCLEASE VAPC2"/>
    <property type="match status" value="1"/>
</dbReference>
<dbReference type="GO" id="GO:0016787">
    <property type="term" value="F:hydrolase activity"/>
    <property type="evidence" value="ECO:0007669"/>
    <property type="project" value="UniProtKB-KW"/>
</dbReference>
<dbReference type="KEGG" id="ares:IWH25_07545"/>
<dbReference type="InterPro" id="IPR050556">
    <property type="entry name" value="Type_II_TA_system_RNase"/>
</dbReference>
<evidence type="ECO:0000313" key="9">
    <source>
        <dbReference type="EMBL" id="QRJ65178.1"/>
    </source>
</evidence>
<dbReference type="GO" id="GO:0004518">
    <property type="term" value="F:nuclease activity"/>
    <property type="evidence" value="ECO:0007669"/>
    <property type="project" value="UniProtKB-KW"/>
</dbReference>
<organism evidence="9 10">
    <name type="scientific">Azospira restricta</name>
    <dbReference type="NCBI Taxonomy" id="404405"/>
    <lineage>
        <taxon>Bacteria</taxon>
        <taxon>Pseudomonadati</taxon>
        <taxon>Pseudomonadota</taxon>
        <taxon>Betaproteobacteria</taxon>
        <taxon>Rhodocyclales</taxon>
        <taxon>Rhodocyclaceae</taxon>
        <taxon>Azospira</taxon>
    </lineage>
</organism>
<dbReference type="PANTHER" id="PTHR33653:SF1">
    <property type="entry name" value="RIBONUCLEASE VAPC2"/>
    <property type="match status" value="1"/>
</dbReference>
<evidence type="ECO:0000256" key="5">
    <source>
        <dbReference type="ARBA" id="ARBA00022801"/>
    </source>
</evidence>
<comment type="similarity">
    <text evidence="7">Belongs to the PINc/VapC protein family.</text>
</comment>
<keyword evidence="5" id="KW-0378">Hydrolase</keyword>
<dbReference type="GO" id="GO:0046872">
    <property type="term" value="F:metal ion binding"/>
    <property type="evidence" value="ECO:0007669"/>
    <property type="project" value="UniProtKB-KW"/>
</dbReference>
<evidence type="ECO:0000256" key="1">
    <source>
        <dbReference type="ARBA" id="ARBA00001946"/>
    </source>
</evidence>
<dbReference type="InterPro" id="IPR029060">
    <property type="entry name" value="PIN-like_dom_sf"/>
</dbReference>
<dbReference type="AlphaFoldDB" id="A0A974Y592"/>
<dbReference type="Gene3D" id="3.40.50.1010">
    <property type="entry name" value="5'-nuclease"/>
    <property type="match status" value="1"/>
</dbReference>
<keyword evidence="6" id="KW-0460">Magnesium</keyword>
<evidence type="ECO:0000259" key="8">
    <source>
        <dbReference type="Pfam" id="PF01850"/>
    </source>
</evidence>
<keyword evidence="10" id="KW-1185">Reference proteome</keyword>
<protein>
    <submittedName>
        <fullName evidence="9">Type II toxin-antitoxin system VapC family toxin</fullName>
    </submittedName>
</protein>
<evidence type="ECO:0000256" key="4">
    <source>
        <dbReference type="ARBA" id="ARBA00022723"/>
    </source>
</evidence>
<keyword evidence="2" id="KW-1277">Toxin-antitoxin system</keyword>
<evidence type="ECO:0000256" key="3">
    <source>
        <dbReference type="ARBA" id="ARBA00022722"/>
    </source>
</evidence>
<keyword evidence="4" id="KW-0479">Metal-binding</keyword>
<dbReference type="Proteomes" id="UP000663444">
    <property type="component" value="Chromosome"/>
</dbReference>
<sequence>MLLVDTNVLVDVLEDDPEWADWSIGQLRAQSKIHRLAINPVIYSELSLTFSSVEALDQVIDDLGVVMVELPRPALFLAGKAFVRYRRQGGTKGNVLGDFFIGAHAAVSKYPILTRDTRRFASYFPSVKLIAPEN</sequence>
<comment type="cofactor">
    <cofactor evidence="1">
        <name>Mg(2+)</name>
        <dbReference type="ChEBI" id="CHEBI:18420"/>
    </cofactor>
</comment>
<reference evidence="9" key="1">
    <citation type="submission" date="2020-11" db="EMBL/GenBank/DDBJ databases">
        <title>Azospira restricta DSM 18626 genome sequence.</title>
        <authorList>
            <person name="Moe W.M."/>
        </authorList>
    </citation>
    <scope>NUCLEOTIDE SEQUENCE</scope>
    <source>
        <strain evidence="9">DSM 18626</strain>
    </source>
</reference>
<dbReference type="InterPro" id="IPR002716">
    <property type="entry name" value="PIN_dom"/>
</dbReference>